<dbReference type="GO" id="GO:0022857">
    <property type="term" value="F:transmembrane transporter activity"/>
    <property type="evidence" value="ECO:0007669"/>
    <property type="project" value="InterPro"/>
</dbReference>
<evidence type="ECO:0000256" key="4">
    <source>
        <dbReference type="ARBA" id="ARBA00022692"/>
    </source>
</evidence>
<dbReference type="Gene3D" id="1.20.1250.20">
    <property type="entry name" value="MFS general substrate transporter like domains"/>
    <property type="match status" value="2"/>
</dbReference>
<organism evidence="10">
    <name type="scientific">Candidatus Enterococcus mansonii</name>
    <dbReference type="NCBI Taxonomy" id="1834181"/>
    <lineage>
        <taxon>Bacteria</taxon>
        <taxon>Bacillati</taxon>
        <taxon>Bacillota</taxon>
        <taxon>Bacilli</taxon>
        <taxon>Lactobacillales</taxon>
        <taxon>Enterococcaceae</taxon>
        <taxon>Enterococcus</taxon>
    </lineage>
</organism>
<dbReference type="SUPFAM" id="SSF103473">
    <property type="entry name" value="MFS general substrate transporter"/>
    <property type="match status" value="1"/>
</dbReference>
<comment type="similarity">
    <text evidence="2">Belongs to the major facilitator superfamily.</text>
</comment>
<proteinExistence type="inferred from homology"/>
<evidence type="ECO:0000256" key="5">
    <source>
        <dbReference type="ARBA" id="ARBA00022989"/>
    </source>
</evidence>
<feature type="transmembrane region" description="Helical" evidence="7">
    <location>
        <begin position="370"/>
        <end position="393"/>
    </location>
</feature>
<sequence>MEAKKKNYTPLIGSLYTNFIFQGMAAIILSQNLHALMDNWQATVQQVTLVISGIGLGRVLILYFAGYFSDKFGRKKTVQLGIVSYLIFFLGILISQNYLQGLFFALFAGFSNAFLDTSTYPTLMEAYPNEKDNSSLSVLNKAFISLGQFILPLLTRFMLDHEIYFGLVFIGCALGLFINLLYISKLGFPDRMQVDESTSKIVVEEKPITEKKQPLFKVEGLALLVFSFTCVSTFNIFILWVPTFAESLNLMNHSNSLVLVSAYSIGSFASVFLTSLIVKRGAAPTILLVWCTLISLFLLIGMTLFPSIPMFLVGSIGIGVFAAGGIWQLGLAVLLELFSKGKGRITSYYSIATSVSVMIVPYITGQLEKINVSMIFGLNIVLTAIGFVASVIIRYRYKKVMSEWKEMVELKEIVD</sequence>
<dbReference type="PROSITE" id="PS00216">
    <property type="entry name" value="SUGAR_TRANSPORT_1"/>
    <property type="match status" value="1"/>
</dbReference>
<reference evidence="10" key="1">
    <citation type="submission" date="2017-05" db="EMBL/GenBank/DDBJ databases">
        <title>The Genome Sequence of Enterococcus sp. 4G2_DIV0659.</title>
        <authorList>
            <consortium name="The Broad Institute Genomics Platform"/>
            <consortium name="The Broad Institute Genomic Center for Infectious Diseases"/>
            <person name="Earl A."/>
            <person name="Manson A."/>
            <person name="Schwartman J."/>
            <person name="Gilmore M."/>
            <person name="Abouelleil A."/>
            <person name="Cao P."/>
            <person name="Chapman S."/>
            <person name="Cusick C."/>
            <person name="Shea T."/>
            <person name="Young S."/>
            <person name="Neafsey D."/>
            <person name="Nusbaum C."/>
            <person name="Birren B."/>
        </authorList>
    </citation>
    <scope>NUCLEOTIDE SEQUENCE [LARGE SCALE GENOMIC DNA]</scope>
    <source>
        <strain evidence="10">4G2_DIV0659</strain>
    </source>
</reference>
<dbReference type="InterPro" id="IPR011701">
    <property type="entry name" value="MFS"/>
</dbReference>
<evidence type="ECO:0000313" key="10">
    <source>
        <dbReference type="EMBL" id="OTO08129.1"/>
    </source>
</evidence>
<feature type="transmembrane region" description="Helical" evidence="7">
    <location>
        <begin position="311"/>
        <end position="335"/>
    </location>
</feature>
<dbReference type="GO" id="GO:0005886">
    <property type="term" value="C:plasma membrane"/>
    <property type="evidence" value="ECO:0007669"/>
    <property type="project" value="UniProtKB-SubCell"/>
</dbReference>
<evidence type="ECO:0000256" key="3">
    <source>
        <dbReference type="ARBA" id="ARBA00022448"/>
    </source>
</evidence>
<evidence type="ECO:0000256" key="1">
    <source>
        <dbReference type="ARBA" id="ARBA00004651"/>
    </source>
</evidence>
<dbReference type="Pfam" id="PF07690">
    <property type="entry name" value="MFS_1"/>
    <property type="match status" value="1"/>
</dbReference>
<comment type="subcellular location">
    <subcellularLocation>
        <location evidence="1">Cell membrane</location>
        <topology evidence="1">Multi-pass membrane protein</topology>
    </subcellularLocation>
</comment>
<evidence type="ECO:0000259" key="8">
    <source>
        <dbReference type="PROSITE" id="PS50850"/>
    </source>
</evidence>
<evidence type="ECO:0000256" key="7">
    <source>
        <dbReference type="SAM" id="Phobius"/>
    </source>
</evidence>
<dbReference type="InterPro" id="IPR051788">
    <property type="entry name" value="MFS_Transporter"/>
</dbReference>
<protein>
    <recommendedName>
        <fullName evidence="8">Major facilitator superfamily (MFS) profile domain-containing protein</fullName>
    </recommendedName>
</protein>
<gene>
    <name evidence="9" type="ORF">A5880_001034</name>
    <name evidence="10" type="ORF">A5880_002399</name>
</gene>
<accession>A0A242CD93</accession>
<keyword evidence="5 7" id="KW-1133">Transmembrane helix</keyword>
<dbReference type="PANTHER" id="PTHR23514:SF3">
    <property type="entry name" value="BYPASS OF STOP CODON PROTEIN 6"/>
    <property type="match status" value="1"/>
</dbReference>
<keyword evidence="4 7" id="KW-0812">Transmembrane</keyword>
<feature type="transmembrane region" description="Helical" evidence="7">
    <location>
        <begin position="12"/>
        <end position="31"/>
    </location>
</feature>
<dbReference type="AlphaFoldDB" id="A0A242CD93"/>
<reference evidence="9 11" key="2">
    <citation type="submission" date="2018-07" db="EMBL/GenBank/DDBJ databases">
        <title>The Genome Sequence of Enterococcus sp. DIV0659b.</title>
        <authorList>
            <consortium name="The Broad Institute Genomics Platform"/>
            <consortium name="The Broad Institute Genomic Center for Infectious Diseases"/>
            <person name="Earl A."/>
            <person name="Manson A."/>
            <person name="Schwartman J."/>
            <person name="Gilmore M."/>
            <person name="Abouelleil A."/>
            <person name="Cao P."/>
            <person name="Chapman S."/>
            <person name="Cusick C."/>
            <person name="Shea T."/>
            <person name="Young S."/>
            <person name="Neafsey D."/>
            <person name="Nusbaum C."/>
            <person name="Birren B."/>
        </authorList>
    </citation>
    <scope>NUCLEOTIDE SEQUENCE [LARGE SCALE GENOMIC DNA]</scope>
    <source>
        <strain evidence="9 11">4G2_DIV0659</strain>
    </source>
</reference>
<dbReference type="EMBL" id="NGLE01000003">
    <property type="protein sequence ID" value="OTO08129.1"/>
    <property type="molecule type" value="Genomic_DNA"/>
</dbReference>
<dbReference type="PANTHER" id="PTHR23514">
    <property type="entry name" value="BYPASS OF STOP CODON PROTEIN 6"/>
    <property type="match status" value="1"/>
</dbReference>
<feature type="transmembrane region" description="Helical" evidence="7">
    <location>
        <begin position="257"/>
        <end position="278"/>
    </location>
</feature>
<evidence type="ECO:0000256" key="2">
    <source>
        <dbReference type="ARBA" id="ARBA00008335"/>
    </source>
</evidence>
<dbReference type="OrthoDB" id="7066727at2"/>
<keyword evidence="3" id="KW-0813">Transport</keyword>
<dbReference type="RefSeq" id="WP_086331268.1">
    <property type="nucleotide sequence ID" value="NZ_NGLE02000001.1"/>
</dbReference>
<comment type="caution">
    <text evidence="10">The sequence shown here is derived from an EMBL/GenBank/DDBJ whole genome shotgun (WGS) entry which is preliminary data.</text>
</comment>
<feature type="transmembrane region" description="Helical" evidence="7">
    <location>
        <begin position="163"/>
        <end position="183"/>
    </location>
</feature>
<evidence type="ECO:0000256" key="6">
    <source>
        <dbReference type="ARBA" id="ARBA00023136"/>
    </source>
</evidence>
<dbReference type="PROSITE" id="PS50850">
    <property type="entry name" value="MFS"/>
    <property type="match status" value="1"/>
</dbReference>
<feature type="transmembrane region" description="Helical" evidence="7">
    <location>
        <begin position="221"/>
        <end position="245"/>
    </location>
</feature>
<keyword evidence="6 7" id="KW-0472">Membrane</keyword>
<dbReference type="Proteomes" id="UP000195139">
    <property type="component" value="Unassembled WGS sequence"/>
</dbReference>
<dbReference type="STRING" id="1834181.A5880_002399"/>
<dbReference type="InterPro" id="IPR020846">
    <property type="entry name" value="MFS_dom"/>
</dbReference>
<name>A0A242CD93_9ENTE</name>
<feature type="transmembrane region" description="Helical" evidence="7">
    <location>
        <begin position="43"/>
        <end position="65"/>
    </location>
</feature>
<evidence type="ECO:0000313" key="11">
    <source>
        <dbReference type="Proteomes" id="UP000195139"/>
    </source>
</evidence>
<dbReference type="EMBL" id="NGLE02000001">
    <property type="protein sequence ID" value="MEI5993487.1"/>
    <property type="molecule type" value="Genomic_DNA"/>
</dbReference>
<feature type="domain" description="Major facilitator superfamily (MFS) profile" evidence="8">
    <location>
        <begin position="11"/>
        <end position="398"/>
    </location>
</feature>
<dbReference type="InterPro" id="IPR005829">
    <property type="entry name" value="Sugar_transporter_CS"/>
</dbReference>
<dbReference type="InterPro" id="IPR036259">
    <property type="entry name" value="MFS_trans_sf"/>
</dbReference>
<evidence type="ECO:0000313" key="9">
    <source>
        <dbReference type="EMBL" id="MEI5993487.1"/>
    </source>
</evidence>
<keyword evidence="11" id="KW-1185">Reference proteome</keyword>
<feature type="transmembrane region" description="Helical" evidence="7">
    <location>
        <begin position="347"/>
        <end position="364"/>
    </location>
</feature>
<feature type="transmembrane region" description="Helical" evidence="7">
    <location>
        <begin position="285"/>
        <end position="305"/>
    </location>
</feature>